<evidence type="ECO:0000259" key="3">
    <source>
        <dbReference type="Pfam" id="PF13905"/>
    </source>
</evidence>
<name>G5C376_HETGA</name>
<dbReference type="PANTHER" id="PTHR46762">
    <property type="entry name" value="NUCLEOREDOXIN-LIKE PROTEIN 2"/>
    <property type="match status" value="1"/>
</dbReference>
<dbReference type="AlphaFoldDB" id="G5C376"/>
<dbReference type="InterPro" id="IPR036249">
    <property type="entry name" value="Thioredoxin-like_sf"/>
</dbReference>
<evidence type="ECO:0000313" key="5">
    <source>
        <dbReference type="Proteomes" id="UP000006813"/>
    </source>
</evidence>
<organism evidence="4 5">
    <name type="scientific">Heterocephalus glaber</name>
    <name type="common">Naked mole rat</name>
    <dbReference type="NCBI Taxonomy" id="10181"/>
    <lineage>
        <taxon>Eukaryota</taxon>
        <taxon>Metazoa</taxon>
        <taxon>Chordata</taxon>
        <taxon>Craniata</taxon>
        <taxon>Vertebrata</taxon>
        <taxon>Euteleostomi</taxon>
        <taxon>Mammalia</taxon>
        <taxon>Eutheria</taxon>
        <taxon>Euarchontoglires</taxon>
        <taxon>Glires</taxon>
        <taxon>Rodentia</taxon>
        <taxon>Hystricomorpha</taxon>
        <taxon>Bathyergidae</taxon>
        <taxon>Heterocephalus</taxon>
    </lineage>
</organism>
<dbReference type="Proteomes" id="UP000006813">
    <property type="component" value="Unassembled WGS sequence"/>
</dbReference>
<dbReference type="EMBL" id="JH173148">
    <property type="protein sequence ID" value="EHB15987.1"/>
    <property type="molecule type" value="Genomic_DNA"/>
</dbReference>
<dbReference type="GO" id="GO:0019068">
    <property type="term" value="P:virion assembly"/>
    <property type="evidence" value="ECO:0007669"/>
    <property type="project" value="InterPro"/>
</dbReference>
<dbReference type="GO" id="GO:0007601">
    <property type="term" value="P:visual perception"/>
    <property type="evidence" value="ECO:0007669"/>
    <property type="project" value="TreeGrafter"/>
</dbReference>
<dbReference type="Pfam" id="PF02093">
    <property type="entry name" value="Gag_p30"/>
    <property type="match status" value="1"/>
</dbReference>
<accession>G5C376</accession>
<evidence type="ECO:0000313" key="4">
    <source>
        <dbReference type="EMBL" id="EHB15987.1"/>
    </source>
</evidence>
<dbReference type="PANTHER" id="PTHR46762:SF1">
    <property type="entry name" value="NUCLEOREDOXIN-LIKE PROTEIN 2"/>
    <property type="match status" value="1"/>
</dbReference>
<dbReference type="InterPro" id="IPR012336">
    <property type="entry name" value="Thioredoxin-like_fold"/>
</dbReference>
<dbReference type="Gene3D" id="1.10.375.10">
    <property type="entry name" value="Human Immunodeficiency Virus Type 1 Capsid Protein"/>
    <property type="match status" value="1"/>
</dbReference>
<feature type="domain" description="Core shell protein Gag P30" evidence="2">
    <location>
        <begin position="7"/>
        <end position="132"/>
    </location>
</feature>
<gene>
    <name evidence="4" type="ORF">GW7_02174</name>
</gene>
<dbReference type="InParanoid" id="G5C376"/>
<feature type="domain" description="Thioredoxin-like fold" evidence="3">
    <location>
        <begin position="307"/>
        <end position="382"/>
    </location>
</feature>
<dbReference type="Pfam" id="PF13905">
    <property type="entry name" value="Thioredoxin_8"/>
    <property type="match status" value="1"/>
</dbReference>
<dbReference type="InterPro" id="IPR003036">
    <property type="entry name" value="Gag_P30"/>
</dbReference>
<dbReference type="SUPFAM" id="SSF47943">
    <property type="entry name" value="Retrovirus capsid protein, N-terminal core domain"/>
    <property type="match status" value="1"/>
</dbReference>
<feature type="non-terminal residue" evidence="4">
    <location>
        <position position="1"/>
    </location>
</feature>
<protein>
    <submittedName>
        <fullName evidence="4">Nucleoredoxin-like protein 2</fullName>
    </submittedName>
</protein>
<dbReference type="Gene3D" id="3.40.30.10">
    <property type="entry name" value="Glutaredoxin"/>
    <property type="match status" value="1"/>
</dbReference>
<feature type="region of interest" description="Disordered" evidence="1">
    <location>
        <begin position="186"/>
        <end position="218"/>
    </location>
</feature>
<dbReference type="InterPro" id="IPR008919">
    <property type="entry name" value="Retrov_capsid_N"/>
</dbReference>
<dbReference type="GO" id="GO:0007608">
    <property type="term" value="P:sensory perception of smell"/>
    <property type="evidence" value="ECO:0007669"/>
    <property type="project" value="TreeGrafter"/>
</dbReference>
<dbReference type="GO" id="GO:0045494">
    <property type="term" value="P:photoreceptor cell maintenance"/>
    <property type="evidence" value="ECO:0007669"/>
    <property type="project" value="InterPro"/>
</dbReference>
<feature type="region of interest" description="Disordered" evidence="1">
    <location>
        <begin position="120"/>
        <end position="148"/>
    </location>
</feature>
<proteinExistence type="predicted"/>
<dbReference type="CDD" id="cd02964">
    <property type="entry name" value="TryX_like_family"/>
    <property type="match status" value="1"/>
</dbReference>
<reference evidence="4 5" key="1">
    <citation type="journal article" date="2011" name="Nature">
        <title>Genome sequencing reveals insights into physiology and longevity of the naked mole rat.</title>
        <authorList>
            <person name="Kim E.B."/>
            <person name="Fang X."/>
            <person name="Fushan A.A."/>
            <person name="Huang Z."/>
            <person name="Lobanov A.V."/>
            <person name="Han L."/>
            <person name="Marino S.M."/>
            <person name="Sun X."/>
            <person name="Turanov A.A."/>
            <person name="Yang P."/>
            <person name="Yim S.H."/>
            <person name="Zhao X."/>
            <person name="Kasaikina M.V."/>
            <person name="Stoletzki N."/>
            <person name="Peng C."/>
            <person name="Polak P."/>
            <person name="Xiong Z."/>
            <person name="Kiezun A."/>
            <person name="Zhu Y."/>
            <person name="Chen Y."/>
            <person name="Kryukov G.V."/>
            <person name="Zhang Q."/>
            <person name="Peshkin L."/>
            <person name="Yang L."/>
            <person name="Bronson R.T."/>
            <person name="Buffenstein R."/>
            <person name="Wang B."/>
            <person name="Han C."/>
            <person name="Li Q."/>
            <person name="Chen L."/>
            <person name="Zhao W."/>
            <person name="Sunyaev S.R."/>
            <person name="Park T.J."/>
            <person name="Zhang G."/>
            <person name="Wang J."/>
            <person name="Gladyshev V.N."/>
        </authorList>
    </citation>
    <scope>NUCLEOTIDE SEQUENCE [LARGE SCALE GENOMIC DNA]</scope>
</reference>
<sequence>YIPFSTSDLYNWKHQNPPFSEKPQALISLLESVFHTHDPTWDDCQQLFQALFTSEEKERIRGQAIKSVLGGSEGPLNEQQWARIEVQLPSTHPPWQANSSGGREALQNYRQHLLANLRGAARKPTNLSKAREGSEAQPVPAPEGSSLAAIPGSYGQEVMVTAHSVSVRGGIQASHASVQGVKTVLVETGPPVSPNPEQTSSASAPMGRLEPGGRKGAAPPLVESIALARDAELTQALMVDTQPSGSICFSELLSEARCLLPTGDRPSAGVPARSDRSLARVMVDLLVGRSLVTREGAAVEAEVALQNKVVALYFAAGRCAPSRDFTPLLCDFYTALVGEARRPAPFEVVFVSVDGSAQEMLDFMLELHGAWLALPFHDPYRQSSLSTPSIYRACWAWVPGHPPWGSGICIPKEPLLQGLGTLLWVWEQAKVPESELKKKYSITATPKLLIVKQSGEVITSKGRKQIREQGLACFQNWVEVADIFQNFSG</sequence>
<dbReference type="SUPFAM" id="SSF52833">
    <property type="entry name" value="Thioredoxin-like"/>
    <property type="match status" value="1"/>
</dbReference>
<dbReference type="STRING" id="10181.G5C376"/>
<evidence type="ECO:0000256" key="1">
    <source>
        <dbReference type="SAM" id="MobiDB-lite"/>
    </source>
</evidence>
<evidence type="ECO:0000259" key="2">
    <source>
        <dbReference type="Pfam" id="PF02093"/>
    </source>
</evidence>
<dbReference type="InterPro" id="IPR029519">
    <property type="entry name" value="RdCVF2"/>
</dbReference>